<feature type="compositionally biased region" description="Low complexity" evidence="2">
    <location>
        <begin position="290"/>
        <end position="308"/>
    </location>
</feature>
<dbReference type="PANTHER" id="PTHR24250:SF27">
    <property type="entry name" value="ELASTASE 2 LIKE"/>
    <property type="match status" value="1"/>
</dbReference>
<dbReference type="InterPro" id="IPR043504">
    <property type="entry name" value="Peptidase_S1_PA_chymotrypsin"/>
</dbReference>
<dbReference type="WBParaSite" id="TMUE_2000007256.1">
    <property type="protein sequence ID" value="TMUE_2000007256.1"/>
    <property type="gene ID" value="WBGene00289876"/>
</dbReference>
<feature type="compositionally biased region" description="Basic and acidic residues" evidence="2">
    <location>
        <begin position="676"/>
        <end position="686"/>
    </location>
</feature>
<keyword evidence="3" id="KW-0732">Signal</keyword>
<dbReference type="InterPro" id="IPR009003">
    <property type="entry name" value="Peptidase_S1_PA"/>
</dbReference>
<dbReference type="Proteomes" id="UP000046395">
    <property type="component" value="Unassembled WGS sequence"/>
</dbReference>
<evidence type="ECO:0000313" key="6">
    <source>
        <dbReference type="WBParaSite" id="TMUE_2000007256.1"/>
    </source>
</evidence>
<dbReference type="InterPro" id="IPR001254">
    <property type="entry name" value="Trypsin_dom"/>
</dbReference>
<dbReference type="Pfam" id="PF00089">
    <property type="entry name" value="Trypsin"/>
    <property type="match status" value="3"/>
</dbReference>
<feature type="compositionally biased region" description="Low complexity" evidence="2">
    <location>
        <begin position="778"/>
        <end position="798"/>
    </location>
</feature>
<feature type="region of interest" description="Disordered" evidence="2">
    <location>
        <begin position="980"/>
        <end position="1015"/>
    </location>
</feature>
<evidence type="ECO:0000256" key="2">
    <source>
        <dbReference type="SAM" id="MobiDB-lite"/>
    </source>
</evidence>
<feature type="region of interest" description="Disordered" evidence="2">
    <location>
        <begin position="606"/>
        <end position="697"/>
    </location>
</feature>
<feature type="compositionally biased region" description="Polar residues" evidence="2">
    <location>
        <begin position="644"/>
        <end position="653"/>
    </location>
</feature>
<dbReference type="Gene3D" id="2.40.10.10">
    <property type="entry name" value="Trypsin-like serine proteases"/>
    <property type="match status" value="3"/>
</dbReference>
<dbReference type="SMART" id="SM00020">
    <property type="entry name" value="Tryp_SPc"/>
    <property type="match status" value="1"/>
</dbReference>
<feature type="compositionally biased region" description="Low complexity" evidence="2">
    <location>
        <begin position="658"/>
        <end position="675"/>
    </location>
</feature>
<keyword evidence="5" id="KW-1185">Reference proteome</keyword>
<sequence length="1324" mass="142801">MRQWIQLMVLICQAVSLMECLQCGRPEAYGAQPTEKYLQDPKLVLPWTVAVTNNIRQFKCLGSIIPEQDGGEMKRNGSTLILTAGNCFRHNFLKRWGSPSSYRVYAGMDRYNLFTSGGKVAHVKKLRIYPFNAGNDNIWHGVALVVLKTPLMFTKAISPVCLAQQLVPPGSSRCFVSTYVNSRLDEEVVDLVPGSLCNFGQFPELKKVGGICSLHGKASSDKHFGGPLVCLVNGRAYQFGIYLSQLSVKDVLHLRRQALHYYGPTTKLFSNDAETLTYTIVLGKEVSSSSVESSSKPTIPSTTSAPPAKQDPPVFCGNTSALGRTVESYVEGKRAEDMFPWNVIITTKTRGIVKCLGSVIHSGNQDHHVNSSEFVLTAADCFDHNSYSSWTLTSNMMVYSSSNKYAWYKRAGVKVGIVSGYSYGVPLAEGKIQGSVTLLRLKRPLSIKDEVIPVCLAPQGQVPPLVSHCHVTHYDNDEGKIDEDMVTLSSRGHCYRYRHKNEQHFRGLCTLEKTLKHYTQLGAPMVCIVEGRAYQYGVYLHQLSLKINDKYTQKLGFYSEISAVHDILADKVVAPPPVPCITKPDADAPKQNVSAAKPPVVFLPVASGSRSSASRSEEQPTTKEPSVSVVLPSRPLPPSSSRPNKQPGQQPLQPVNGKSDSSSVSISKSKSASIERSSEESEERIVPPETPTPEVESPVLKRNETTIVVRFPQLTYPKFVIREETNEKPIIVSSGSSESEEIVIPITLPALISTPSPDTVPSEPVLSTPAPVKIDGNSKPSSHSRTTSASSSKTTSASGELIESKEEDIPLPKPGLPNIPCKNPGDYDFDIFVPSGLPMCPGNADGSVQLVPLPTPIPSAEYPSSSLESTDSKIYPSLPQYDMTNKTIAEHEHILIRDVALSETAVVGATSAAITGGTSSSHLSAVSGIASSGSSIYCPVGVSTPIMGTSGCTVQQPTGPDNKKFKSTWKGVIQASKIRSIGSSTHESARASKSVEVIHGSASTPPGLSKPGSSLQGLTAAEITGTSKLASIAHGSTTTYNGTSISGGHGHVSSSASSTGSSSSGHIASTPRVQESEGSSVKLLPGATGVHIFDVSMTSAEDVCTGSLQVRPGDMYSDTVVTSARCVWSRVSAKYKVYIGSLLPRHMTAAQFNRTLISVDRVHTVPFYSEHTSLKAMGIAVLKLKHKVKVIAGVESFPFPRPETAPSTTMQCFVSGVCQHGMPVRVEYQLLNPSDCWSRLGHNFLPNIQYCAIGRKKVLQFPVGAPLVCDFFGTWTQFGIYDHAPPFGKVDRFGTEEDEALNEVAIFVKLEGDSVKDMLKPSQS</sequence>
<evidence type="ECO:0000256" key="3">
    <source>
        <dbReference type="SAM" id="SignalP"/>
    </source>
</evidence>
<dbReference type="STRING" id="70415.A0A5S6QIP3"/>
<feature type="region of interest" description="Disordered" evidence="2">
    <location>
        <begin position="751"/>
        <end position="819"/>
    </location>
</feature>
<keyword evidence="1" id="KW-1015">Disulfide bond</keyword>
<dbReference type="GO" id="GO:0004252">
    <property type="term" value="F:serine-type endopeptidase activity"/>
    <property type="evidence" value="ECO:0007669"/>
    <property type="project" value="InterPro"/>
</dbReference>
<proteinExistence type="predicted"/>
<reference evidence="6" key="1">
    <citation type="submission" date="2019-12" db="UniProtKB">
        <authorList>
            <consortium name="WormBaseParasite"/>
        </authorList>
    </citation>
    <scope>IDENTIFICATION</scope>
</reference>
<evidence type="ECO:0000259" key="4">
    <source>
        <dbReference type="PROSITE" id="PS50240"/>
    </source>
</evidence>
<feature type="region of interest" description="Disordered" evidence="2">
    <location>
        <begin position="1042"/>
        <end position="1080"/>
    </location>
</feature>
<dbReference type="SUPFAM" id="SSF50494">
    <property type="entry name" value="Trypsin-like serine proteases"/>
    <property type="match status" value="3"/>
</dbReference>
<feature type="compositionally biased region" description="Polar residues" evidence="2">
    <location>
        <begin position="1001"/>
        <end position="1015"/>
    </location>
</feature>
<feature type="signal peptide" evidence="3">
    <location>
        <begin position="1"/>
        <end position="20"/>
    </location>
</feature>
<feature type="chain" id="PRO_5024365683" evidence="3">
    <location>
        <begin position="21"/>
        <end position="1324"/>
    </location>
</feature>
<dbReference type="PANTHER" id="PTHR24250">
    <property type="entry name" value="CHYMOTRYPSIN-RELATED"/>
    <property type="match status" value="1"/>
</dbReference>
<feature type="domain" description="Peptidase S1" evidence="4">
    <location>
        <begin position="28"/>
        <end position="341"/>
    </location>
</feature>
<feature type="compositionally biased region" description="Low complexity" evidence="2">
    <location>
        <begin position="1051"/>
        <end position="1070"/>
    </location>
</feature>
<evidence type="ECO:0000256" key="1">
    <source>
        <dbReference type="ARBA" id="ARBA00023157"/>
    </source>
</evidence>
<name>A0A5S6QIP3_TRIMR</name>
<accession>A0A5S6QIP3</accession>
<evidence type="ECO:0000313" key="5">
    <source>
        <dbReference type="Proteomes" id="UP000046395"/>
    </source>
</evidence>
<protein>
    <submittedName>
        <fullName evidence="6">Peptidase S1 domain-containing protein</fullName>
    </submittedName>
</protein>
<feature type="region of interest" description="Disordered" evidence="2">
    <location>
        <begin position="290"/>
        <end position="314"/>
    </location>
</feature>
<organism evidence="5 6">
    <name type="scientific">Trichuris muris</name>
    <name type="common">Mouse whipworm</name>
    <dbReference type="NCBI Taxonomy" id="70415"/>
    <lineage>
        <taxon>Eukaryota</taxon>
        <taxon>Metazoa</taxon>
        <taxon>Ecdysozoa</taxon>
        <taxon>Nematoda</taxon>
        <taxon>Enoplea</taxon>
        <taxon>Dorylaimia</taxon>
        <taxon>Trichinellida</taxon>
        <taxon>Trichuridae</taxon>
        <taxon>Trichuris</taxon>
    </lineage>
</organism>
<dbReference type="PROSITE" id="PS50240">
    <property type="entry name" value="TRYPSIN_DOM"/>
    <property type="match status" value="1"/>
</dbReference>
<dbReference type="GO" id="GO:0006508">
    <property type="term" value="P:proteolysis"/>
    <property type="evidence" value="ECO:0007669"/>
    <property type="project" value="InterPro"/>
</dbReference>